<feature type="transmembrane region" description="Helical" evidence="9">
    <location>
        <begin position="314"/>
        <end position="333"/>
    </location>
</feature>
<gene>
    <name evidence="10" type="primary">SLC43A2</name>
</gene>
<evidence type="ECO:0000256" key="1">
    <source>
        <dbReference type="ARBA" id="ARBA00004187"/>
    </source>
</evidence>
<keyword evidence="7" id="KW-0325">Glycoprotein</keyword>
<feature type="transmembrane region" description="Helical" evidence="9">
    <location>
        <begin position="353"/>
        <end position="375"/>
    </location>
</feature>
<reference evidence="10" key="1">
    <citation type="submission" date="2020-03" db="EMBL/GenBank/DDBJ databases">
        <title>Long-read based genome assembly of a Labrador retriever dog.</title>
        <authorList>
            <person name="Eory L."/>
            <person name="Zhang W."/>
            <person name="Schoenebeck J."/>
        </authorList>
    </citation>
    <scope>NUCLEOTIDE SEQUENCE [LARGE SCALE GENOMIC DNA]</scope>
    <source>
        <strain evidence="10">Labrador retriever</strain>
    </source>
</reference>
<feature type="transmembrane region" description="Helical" evidence="9">
    <location>
        <begin position="477"/>
        <end position="499"/>
    </location>
</feature>
<feature type="transmembrane region" description="Helical" evidence="9">
    <location>
        <begin position="134"/>
        <end position="157"/>
    </location>
</feature>
<dbReference type="SUPFAM" id="SSF103473">
    <property type="entry name" value="MFS general substrate transporter"/>
    <property type="match status" value="1"/>
</dbReference>
<reference evidence="10" key="2">
    <citation type="submission" date="2025-08" db="UniProtKB">
        <authorList>
            <consortium name="Ensembl"/>
        </authorList>
    </citation>
    <scope>IDENTIFICATION</scope>
    <source>
        <strain evidence="10">Boxer</strain>
    </source>
</reference>
<evidence type="ECO:0000313" key="11">
    <source>
        <dbReference type="Proteomes" id="UP000805418"/>
    </source>
</evidence>
<comment type="subcellular location">
    <subcellularLocation>
        <location evidence="1">Basolateral cell membrane</location>
    </subcellularLocation>
    <subcellularLocation>
        <location evidence="2">Cell membrane</location>
        <topology evidence="2">Multi-pass membrane protein</topology>
    </subcellularLocation>
</comment>
<feature type="transmembrane region" description="Helical" evidence="9">
    <location>
        <begin position="105"/>
        <end position="128"/>
    </location>
</feature>
<reference evidence="10" key="3">
    <citation type="submission" date="2025-09" db="UniProtKB">
        <authorList>
            <consortium name="Ensembl"/>
        </authorList>
    </citation>
    <scope>IDENTIFICATION</scope>
    <source>
        <strain evidence="10">Boxer</strain>
    </source>
</reference>
<evidence type="ECO:0000256" key="9">
    <source>
        <dbReference type="SAM" id="Phobius"/>
    </source>
</evidence>
<accession>A0A8I3NHZ5</accession>
<keyword evidence="4 9" id="KW-0812">Transmembrane</keyword>
<organism evidence="10 11">
    <name type="scientific">Canis lupus familiaris</name>
    <name type="common">Dog</name>
    <name type="synonym">Canis familiaris</name>
    <dbReference type="NCBI Taxonomy" id="9615"/>
    <lineage>
        <taxon>Eukaryota</taxon>
        <taxon>Metazoa</taxon>
        <taxon>Chordata</taxon>
        <taxon>Craniata</taxon>
        <taxon>Vertebrata</taxon>
        <taxon>Euteleostomi</taxon>
        <taxon>Mammalia</taxon>
        <taxon>Eutheria</taxon>
        <taxon>Laurasiatheria</taxon>
        <taxon>Carnivora</taxon>
        <taxon>Caniformia</taxon>
        <taxon>Canidae</taxon>
        <taxon>Canis</taxon>
    </lineage>
</organism>
<evidence type="ECO:0000256" key="3">
    <source>
        <dbReference type="ARBA" id="ARBA00022475"/>
    </source>
</evidence>
<feature type="transmembrane region" description="Helical" evidence="9">
    <location>
        <begin position="194"/>
        <end position="218"/>
    </location>
</feature>
<name>A0A8I3NHZ5_CANLF</name>
<dbReference type="AlphaFoldDB" id="A0A8I3NHZ5"/>
<protein>
    <submittedName>
        <fullName evidence="10">Solute carrier family 43 member 2</fullName>
    </submittedName>
</protein>
<dbReference type="GeneTree" id="ENSGT00940000153576"/>
<feature type="region of interest" description="Disordered" evidence="8">
    <location>
        <begin position="386"/>
        <end position="406"/>
    </location>
</feature>
<evidence type="ECO:0000256" key="5">
    <source>
        <dbReference type="ARBA" id="ARBA00022989"/>
    </source>
</evidence>
<keyword evidence="5 9" id="KW-1133">Transmembrane helix</keyword>
<dbReference type="Proteomes" id="UP000805418">
    <property type="component" value="Chromosome 9"/>
</dbReference>
<dbReference type="Ensembl" id="ENSCAFT00845025782.1">
    <property type="protein sequence ID" value="ENSCAFP00845020315.1"/>
    <property type="gene ID" value="ENSCAFG00845014401.1"/>
</dbReference>
<sequence length="559" mass="60780">MPVSSLCSANQRAPVFLSWGRNKSAGIKGGRKGAGRARYAQGTAERNRSQAAAPRRATPRHGAHPGHCPSAPLVDGLHSRAGESPLLGSPLGLGLAAHHAQVGGLLLVPVYGVSACFAVSCLLIAYGASNPNSLSVLIFVSLALNGFGGMCMTFTSLTLPNMFGDLRSTFIALMIGSYASSAVTFPGIKVIYDFGVSFIIILVVWASCSGLVFLNCFFNWPLEPFPGPEDMDYSVKIKFSWLGFDHKITGKQFYKQVTTVGRRLSVGSSMRSAKEQAALQEGHKLCLSTIDLEVKCKPDAAAAPSFMHSVFSPILLLSLVTMCITQLRLIFYMGAMNNILKFLVSGDQDVVGLYTSIFGVLQLLCLLTAPVIGYIMDWRLKECEDASEEPEEKDANQGEKKKKRDRQIQKVTNAMRAFAFTNLLLVGFGVTCLIPNLPLQILSFILHTIVRGFIHSAVGGLYAAVYPSTQFGSLTGLQSLVSALFALLQQPLFLAMMGPLQGDPLWVNVGLLGLSMLGFCLPLYLICYRRQLERQLQQKREDDKLFLKLNGSSNREAFV</sequence>
<dbReference type="GO" id="GO:0016323">
    <property type="term" value="C:basolateral plasma membrane"/>
    <property type="evidence" value="ECO:0007669"/>
    <property type="project" value="UniProtKB-SubCell"/>
</dbReference>
<evidence type="ECO:0000256" key="8">
    <source>
        <dbReference type="SAM" id="MobiDB-lite"/>
    </source>
</evidence>
<feature type="transmembrane region" description="Helical" evidence="9">
    <location>
        <begin position="505"/>
        <end position="527"/>
    </location>
</feature>
<evidence type="ECO:0000256" key="7">
    <source>
        <dbReference type="ARBA" id="ARBA00023180"/>
    </source>
</evidence>
<dbReference type="PANTHER" id="PTHR20766">
    <property type="entry name" value="LARGE NEUTRAL AMINO ACIDS TRANSPORTER SMALL SUBUNIT 4-LIKE ISOFORM X1"/>
    <property type="match status" value="1"/>
</dbReference>
<keyword evidence="11" id="KW-1185">Reference proteome</keyword>
<feature type="transmembrane region" description="Helical" evidence="9">
    <location>
        <begin position="444"/>
        <end position="465"/>
    </location>
</feature>
<feature type="transmembrane region" description="Helical" evidence="9">
    <location>
        <begin position="417"/>
        <end position="438"/>
    </location>
</feature>
<dbReference type="OrthoDB" id="330047at2759"/>
<proteinExistence type="predicted"/>
<dbReference type="PANTHER" id="PTHR20766:SF2">
    <property type="entry name" value="LARGE NEUTRAL AMINO ACIDS TRANSPORTER SMALL SUBUNIT 4"/>
    <property type="match status" value="1"/>
</dbReference>
<keyword evidence="3" id="KW-1003">Cell membrane</keyword>
<evidence type="ECO:0000256" key="2">
    <source>
        <dbReference type="ARBA" id="ARBA00004651"/>
    </source>
</evidence>
<keyword evidence="6 9" id="KW-0472">Membrane</keyword>
<feature type="transmembrane region" description="Helical" evidence="9">
    <location>
        <begin position="169"/>
        <end position="188"/>
    </location>
</feature>
<feature type="region of interest" description="Disordered" evidence="8">
    <location>
        <begin position="26"/>
        <end position="69"/>
    </location>
</feature>
<evidence type="ECO:0000256" key="6">
    <source>
        <dbReference type="ARBA" id="ARBA00023136"/>
    </source>
</evidence>
<dbReference type="InterPro" id="IPR036259">
    <property type="entry name" value="MFS_trans_sf"/>
</dbReference>
<evidence type="ECO:0000256" key="4">
    <source>
        <dbReference type="ARBA" id="ARBA00022692"/>
    </source>
</evidence>
<evidence type="ECO:0000313" key="10">
    <source>
        <dbReference type="Ensembl" id="ENSCAFP00845020315.1"/>
    </source>
</evidence>